<protein>
    <submittedName>
        <fullName evidence="1">Abscisic acid receptor PYL4</fullName>
    </submittedName>
</protein>
<dbReference type="SUPFAM" id="SSF55961">
    <property type="entry name" value="Bet v1-like"/>
    <property type="match status" value="1"/>
</dbReference>
<evidence type="ECO:0000313" key="1">
    <source>
        <dbReference type="EMBL" id="KAL2484628.1"/>
    </source>
</evidence>
<accession>A0ABD1R9Y2</accession>
<dbReference type="AlphaFoldDB" id="A0ABD1R9Y2"/>
<dbReference type="Gene3D" id="3.30.530.20">
    <property type="match status" value="1"/>
</dbReference>
<keyword evidence="1" id="KW-0675">Receptor</keyword>
<proteinExistence type="predicted"/>
<organism evidence="1 2">
    <name type="scientific">Abeliophyllum distichum</name>
    <dbReference type="NCBI Taxonomy" id="126358"/>
    <lineage>
        <taxon>Eukaryota</taxon>
        <taxon>Viridiplantae</taxon>
        <taxon>Streptophyta</taxon>
        <taxon>Embryophyta</taxon>
        <taxon>Tracheophyta</taxon>
        <taxon>Spermatophyta</taxon>
        <taxon>Magnoliopsida</taxon>
        <taxon>eudicotyledons</taxon>
        <taxon>Gunneridae</taxon>
        <taxon>Pentapetalae</taxon>
        <taxon>asterids</taxon>
        <taxon>lamiids</taxon>
        <taxon>Lamiales</taxon>
        <taxon>Oleaceae</taxon>
        <taxon>Forsythieae</taxon>
        <taxon>Abeliophyllum</taxon>
    </lineage>
</organism>
<name>A0ABD1R9Y2_9LAMI</name>
<dbReference type="InterPro" id="IPR023393">
    <property type="entry name" value="START-like_dom_sf"/>
</dbReference>
<evidence type="ECO:0000313" key="2">
    <source>
        <dbReference type="Proteomes" id="UP001604336"/>
    </source>
</evidence>
<dbReference type="PANTHER" id="PTHR31213">
    <property type="entry name" value="OS08G0374000 PROTEIN-RELATED"/>
    <property type="match status" value="1"/>
</dbReference>
<comment type="caution">
    <text evidence="1">The sequence shown here is derived from an EMBL/GenBank/DDBJ whole genome shotgun (WGS) entry which is preliminary data.</text>
</comment>
<reference evidence="2" key="1">
    <citation type="submission" date="2024-07" db="EMBL/GenBank/DDBJ databases">
        <title>Two chromosome-level genome assemblies of Korean endemic species Abeliophyllum distichum and Forsythia ovata (Oleaceae).</title>
        <authorList>
            <person name="Jang H."/>
        </authorList>
    </citation>
    <scope>NUCLEOTIDE SEQUENCE [LARGE SCALE GENOMIC DNA]</scope>
</reference>
<gene>
    <name evidence="1" type="ORF">Adt_29384</name>
</gene>
<dbReference type="InterPro" id="IPR050279">
    <property type="entry name" value="Plant_def-hormone_signal"/>
</dbReference>
<dbReference type="Proteomes" id="UP001604336">
    <property type="component" value="Unassembled WGS sequence"/>
</dbReference>
<dbReference type="PANTHER" id="PTHR31213:SF119">
    <property type="entry name" value="ABSCISIC ACID RECEPTOR PYL4"/>
    <property type="match status" value="1"/>
</dbReference>
<sequence>MVIPVPSEIFVPNNVLHHHTHAVAPNQCYSPIVQTIDVPIAIVWFIVCCFNDPQAYKHFLKSCHMISDNNVGKLQEVHVVFDLLAASSTKRLKILDDEKHVMSFSVVGDDHKLHNYRTVTTLHVEIVVIVG</sequence>
<dbReference type="EMBL" id="JBFOLK010000009">
    <property type="protein sequence ID" value="KAL2484628.1"/>
    <property type="molecule type" value="Genomic_DNA"/>
</dbReference>
<keyword evidence="2" id="KW-1185">Reference proteome</keyword>